<accession>A0A1G6E706</accession>
<name>A0A1G6E706_9HYPH</name>
<feature type="signal peptide" evidence="1">
    <location>
        <begin position="1"/>
        <end position="29"/>
    </location>
</feature>
<dbReference type="InterPro" id="IPR050491">
    <property type="entry name" value="AmpC-like"/>
</dbReference>
<reference evidence="3 4" key="1">
    <citation type="submission" date="2016-10" db="EMBL/GenBank/DDBJ databases">
        <authorList>
            <person name="de Groot N.N."/>
        </authorList>
    </citation>
    <scope>NUCLEOTIDE SEQUENCE [LARGE SCALE GENOMIC DNA]</scope>
    <source>
        <strain evidence="3 4">ATCC 35022</strain>
    </source>
</reference>
<dbReference type="SUPFAM" id="SSF56601">
    <property type="entry name" value="beta-lactamase/transpeptidase-like"/>
    <property type="match status" value="1"/>
</dbReference>
<dbReference type="Gene3D" id="3.40.710.10">
    <property type="entry name" value="DD-peptidase/beta-lactamase superfamily"/>
    <property type="match status" value="1"/>
</dbReference>
<proteinExistence type="predicted"/>
<dbReference type="AlphaFoldDB" id="A0A1G6E706"/>
<dbReference type="Pfam" id="PF00144">
    <property type="entry name" value="Beta-lactamase"/>
    <property type="match status" value="1"/>
</dbReference>
<feature type="chain" id="PRO_5011545623" evidence="1">
    <location>
        <begin position="30"/>
        <end position="379"/>
    </location>
</feature>
<dbReference type="STRING" id="665467.SAMN02982931_04152"/>
<dbReference type="Proteomes" id="UP000199071">
    <property type="component" value="Unassembled WGS sequence"/>
</dbReference>
<keyword evidence="4" id="KW-1185">Reference proteome</keyword>
<dbReference type="PANTHER" id="PTHR46825">
    <property type="entry name" value="D-ALANYL-D-ALANINE-CARBOXYPEPTIDASE/ENDOPEPTIDASE AMPH"/>
    <property type="match status" value="1"/>
</dbReference>
<dbReference type="RefSeq" id="WP_175478555.1">
    <property type="nucleotide sequence ID" value="NZ_FMXQ01000010.1"/>
</dbReference>
<protein>
    <submittedName>
        <fullName evidence="3">CubicO group peptidase, beta-lactamase class C family</fullName>
    </submittedName>
</protein>
<organism evidence="3 4">
    <name type="scientific">Bauldia litoralis</name>
    <dbReference type="NCBI Taxonomy" id="665467"/>
    <lineage>
        <taxon>Bacteria</taxon>
        <taxon>Pseudomonadati</taxon>
        <taxon>Pseudomonadota</taxon>
        <taxon>Alphaproteobacteria</taxon>
        <taxon>Hyphomicrobiales</taxon>
        <taxon>Kaistiaceae</taxon>
        <taxon>Bauldia</taxon>
    </lineage>
</organism>
<evidence type="ECO:0000259" key="2">
    <source>
        <dbReference type="Pfam" id="PF00144"/>
    </source>
</evidence>
<gene>
    <name evidence="3" type="ORF">SAMN02982931_04152</name>
</gene>
<sequence>MKTSHFVQIARALGIVCVSALVVASPAFAEDAPGSQAAPDAAVFRATVERLRTESGARAVLAGIWQGDAPGVTIALGESMTLVPAEPGMTVRIGGISQLFLGTLLMRLVEQGHLSLDDKISQYLPDLLSADAVTVAMLAQNTAGYKDYVRDEAFLDLVLEDPFRQFSSQEIIDFATKDGEMNFPPGTEQRYSHTEFTILREVIERATGRPMAELYQAEILDPLGLTGTGYSTTPALPDPVLHVYSSDRGVYEEATFWNPSWAGESGALYSNLDNLGRWGPAFGTGQLLEPASFEALIKRPDAAPEEGPYFAAGFVVANGWYFQNPNINGYTGVMGYLPAKDLTLAVFASQTADPKVVHPAFEMFRALVLEFAPDSPLGL</sequence>
<feature type="domain" description="Beta-lactamase-related" evidence="2">
    <location>
        <begin position="64"/>
        <end position="354"/>
    </location>
</feature>
<evidence type="ECO:0000256" key="1">
    <source>
        <dbReference type="SAM" id="SignalP"/>
    </source>
</evidence>
<evidence type="ECO:0000313" key="3">
    <source>
        <dbReference type="EMBL" id="SDB52725.1"/>
    </source>
</evidence>
<dbReference type="InterPro" id="IPR012338">
    <property type="entry name" value="Beta-lactam/transpept-like"/>
</dbReference>
<evidence type="ECO:0000313" key="4">
    <source>
        <dbReference type="Proteomes" id="UP000199071"/>
    </source>
</evidence>
<dbReference type="EMBL" id="FMXQ01000010">
    <property type="protein sequence ID" value="SDB52725.1"/>
    <property type="molecule type" value="Genomic_DNA"/>
</dbReference>
<dbReference type="InterPro" id="IPR001466">
    <property type="entry name" value="Beta-lactam-related"/>
</dbReference>
<keyword evidence="1" id="KW-0732">Signal</keyword>
<dbReference type="PANTHER" id="PTHR46825:SF7">
    <property type="entry name" value="D-ALANYL-D-ALANINE CARBOXYPEPTIDASE"/>
    <property type="match status" value="1"/>
</dbReference>